<name>A0A6J4V0L6_9BACT</name>
<proteinExistence type="predicted"/>
<accession>A0A6J4V0L6</accession>
<organism evidence="1">
    <name type="scientific">uncultured Thermomicrobiales bacterium</name>
    <dbReference type="NCBI Taxonomy" id="1645740"/>
    <lineage>
        <taxon>Bacteria</taxon>
        <taxon>Pseudomonadati</taxon>
        <taxon>Thermomicrobiota</taxon>
        <taxon>Thermomicrobia</taxon>
        <taxon>Thermomicrobiales</taxon>
        <taxon>environmental samples</taxon>
    </lineage>
</organism>
<dbReference type="EMBL" id="CADCWL010000096">
    <property type="protein sequence ID" value="CAA9564549.1"/>
    <property type="molecule type" value="Genomic_DNA"/>
</dbReference>
<dbReference type="AlphaFoldDB" id="A0A6J4V0L6"/>
<evidence type="ECO:0000313" key="1">
    <source>
        <dbReference type="EMBL" id="CAA9564549.1"/>
    </source>
</evidence>
<reference evidence="1" key="1">
    <citation type="submission" date="2020-02" db="EMBL/GenBank/DDBJ databases">
        <authorList>
            <person name="Meier V. D."/>
        </authorList>
    </citation>
    <scope>NUCLEOTIDE SEQUENCE</scope>
    <source>
        <strain evidence="1">AVDCRST_MAG19</strain>
    </source>
</reference>
<gene>
    <name evidence="1" type="ORF">AVDCRST_MAG19-2121</name>
</gene>
<protein>
    <submittedName>
        <fullName evidence="1">Uncharacterized protein</fullName>
    </submittedName>
</protein>
<sequence>MDDMMVPFFCSRPKSALCPAALDGRSAGFEIDIGPVAREGARPLLVEESQWPRAGYFANVCSSSASIIGLI</sequence>